<accession>A0A3E1NER9</accession>
<name>A0A3E1NER9_9BACT</name>
<dbReference type="Proteomes" id="UP000261284">
    <property type="component" value="Unassembled WGS sequence"/>
</dbReference>
<comment type="caution">
    <text evidence="1">The sequence shown here is derived from an EMBL/GenBank/DDBJ whole genome shotgun (WGS) entry which is preliminary data.</text>
</comment>
<protein>
    <submittedName>
        <fullName evidence="1">Uncharacterized protein</fullName>
    </submittedName>
</protein>
<evidence type="ECO:0000313" key="2">
    <source>
        <dbReference type="Proteomes" id="UP000261284"/>
    </source>
</evidence>
<evidence type="ECO:0000313" key="1">
    <source>
        <dbReference type="EMBL" id="RFM26268.1"/>
    </source>
</evidence>
<dbReference type="EMBL" id="QTJU01000010">
    <property type="protein sequence ID" value="RFM26268.1"/>
    <property type="molecule type" value="Genomic_DNA"/>
</dbReference>
<gene>
    <name evidence="1" type="ORF">DXN05_20370</name>
</gene>
<organism evidence="1 2">
    <name type="scientific">Deminuibacter soli</name>
    <dbReference type="NCBI Taxonomy" id="2291815"/>
    <lineage>
        <taxon>Bacteria</taxon>
        <taxon>Pseudomonadati</taxon>
        <taxon>Bacteroidota</taxon>
        <taxon>Chitinophagia</taxon>
        <taxon>Chitinophagales</taxon>
        <taxon>Chitinophagaceae</taxon>
        <taxon>Deminuibacter</taxon>
    </lineage>
</organism>
<keyword evidence="2" id="KW-1185">Reference proteome</keyword>
<dbReference type="AlphaFoldDB" id="A0A3E1NER9"/>
<proteinExistence type="predicted"/>
<reference evidence="1 2" key="1">
    <citation type="submission" date="2018-08" db="EMBL/GenBank/DDBJ databases">
        <title>Chitinophagaceae sp. K23C18032701, a novel bacterium isolated from forest soil.</title>
        <authorList>
            <person name="Wang C."/>
        </authorList>
    </citation>
    <scope>NUCLEOTIDE SEQUENCE [LARGE SCALE GENOMIC DNA]</scope>
    <source>
        <strain evidence="1 2">K23C18032701</strain>
    </source>
</reference>
<sequence length="62" mass="7217">MVKTIQPSPPDYTTNNLFLQYPTSIKQNNHAFSNLNRVVLRQMSTLTSAELHQYVIYNTRFA</sequence>